<gene>
    <name evidence="2" type="ORF">AW171_hschr85023</name>
</gene>
<feature type="region of interest" description="Disordered" evidence="1">
    <location>
        <begin position="23"/>
        <end position="52"/>
    </location>
</feature>
<dbReference type="Gene3D" id="1.20.1270.60">
    <property type="entry name" value="Arfaptin homology (AH) domain/BAR domain"/>
    <property type="match status" value="1"/>
</dbReference>
<dbReference type="STRING" id="45286.A0A109UYQ0"/>
<proteinExistence type="predicted"/>
<dbReference type="PANTHER" id="PTHR38407:SF1">
    <property type="entry name" value="PROTEIN IVY1"/>
    <property type="match status" value="1"/>
</dbReference>
<dbReference type="AlphaFoldDB" id="A0A109UYQ0"/>
<dbReference type="GO" id="GO:0000329">
    <property type="term" value="C:fungal-type vacuole membrane"/>
    <property type="evidence" value="ECO:0007669"/>
    <property type="project" value="InterPro"/>
</dbReference>
<organism evidence="2 3">
    <name type="scientific">Eremothecium sinecaudum</name>
    <dbReference type="NCBI Taxonomy" id="45286"/>
    <lineage>
        <taxon>Eukaryota</taxon>
        <taxon>Fungi</taxon>
        <taxon>Dikarya</taxon>
        <taxon>Ascomycota</taxon>
        <taxon>Saccharomycotina</taxon>
        <taxon>Saccharomycetes</taxon>
        <taxon>Saccharomycetales</taxon>
        <taxon>Saccharomycetaceae</taxon>
        <taxon>Eremothecium</taxon>
    </lineage>
</organism>
<dbReference type="EMBL" id="CP014248">
    <property type="protein sequence ID" value="AMD22952.1"/>
    <property type="molecule type" value="Genomic_DNA"/>
</dbReference>
<evidence type="ECO:0000313" key="3">
    <source>
        <dbReference type="Proteomes" id="UP000243052"/>
    </source>
</evidence>
<keyword evidence="3" id="KW-1185">Reference proteome</keyword>
<feature type="compositionally biased region" description="Basic and acidic residues" evidence="1">
    <location>
        <begin position="27"/>
        <end position="45"/>
    </location>
</feature>
<feature type="region of interest" description="Disordered" evidence="1">
    <location>
        <begin position="427"/>
        <end position="462"/>
    </location>
</feature>
<protein>
    <submittedName>
        <fullName evidence="2">HHR183Cp</fullName>
    </submittedName>
</protein>
<dbReference type="GO" id="GO:0005543">
    <property type="term" value="F:phospholipid binding"/>
    <property type="evidence" value="ECO:0007669"/>
    <property type="project" value="InterPro"/>
</dbReference>
<feature type="compositionally biased region" description="Polar residues" evidence="1">
    <location>
        <begin position="379"/>
        <end position="396"/>
    </location>
</feature>
<dbReference type="GO" id="GO:0042144">
    <property type="term" value="P:vacuole fusion, non-autophagic"/>
    <property type="evidence" value="ECO:0007669"/>
    <property type="project" value="InterPro"/>
</dbReference>
<sequence length="481" mass="53235">MDVSPNRYAPHLSEFYSIFNNPTDQEAEQKCKGDSKGEQSVEPDFKSTAFGSPGTKAPILLADCSDSYSHFRRPSSIRSTTTSMADLQTLVTKKDMQKTHEVMNKLVEEVGEYANTLLQNAMQASNVAFALENIAHLKGCNDDSANKFINVSGVFHLLANHDRIIANLVTETLAPSLKNRTTDFSTNFKDNETQFKKKFKEETVKLKLQEGYNMKLAKQKTRNIFSYRENLMNMQQLLDSLETLKHDYYQESYALVEGSCQEVLKDMATLTRAQVEISENLARKGWSGGGLDDLIVDAEDPFSKDKTDDECDDSDNYQIIRNELNDTNAYRSIAEDIVAGVYSGSVSSDKTVNGDGRHVDDSGLATVGEVTSDGRSEQETSSGESAGNVTITHSSLKSGKLNETDISLNLTPAKSIEEDYSYSLPLAGSKGHLHDDRNSKKKNSGDIDQSSDQQIDTEVSGELTPAVDRLDLKDLKYLGPE</sequence>
<dbReference type="InterPro" id="IPR027267">
    <property type="entry name" value="AH/BAR_dom_sf"/>
</dbReference>
<feature type="region of interest" description="Disordered" evidence="1">
    <location>
        <begin position="348"/>
        <end position="396"/>
    </location>
</feature>
<reference evidence="2 3" key="1">
    <citation type="submission" date="2016-01" db="EMBL/GenBank/DDBJ databases">
        <title>Genome sequence of the yeast Holleya sinecauda.</title>
        <authorList>
            <person name="Dietrich F.S."/>
        </authorList>
    </citation>
    <scope>NUCLEOTIDE SEQUENCE [LARGE SCALE GENOMIC DNA]</scope>
    <source>
        <strain evidence="2 3">ATCC 58844</strain>
    </source>
</reference>
<dbReference type="Proteomes" id="UP000243052">
    <property type="component" value="Chromosome viii"/>
</dbReference>
<evidence type="ECO:0000313" key="2">
    <source>
        <dbReference type="EMBL" id="AMD22952.1"/>
    </source>
</evidence>
<dbReference type="PANTHER" id="PTHR38407">
    <property type="entry name" value="PROTEIN IVY1"/>
    <property type="match status" value="1"/>
</dbReference>
<dbReference type="RefSeq" id="XP_017989948.1">
    <property type="nucleotide sequence ID" value="XM_018134459.1"/>
</dbReference>
<dbReference type="OrthoDB" id="5594612at2759"/>
<name>A0A109UYQ0_9SACH</name>
<dbReference type="GeneID" id="28726329"/>
<feature type="compositionally biased region" description="Low complexity" evidence="1">
    <location>
        <begin position="446"/>
        <end position="456"/>
    </location>
</feature>
<accession>A0A109UYQ0</accession>
<evidence type="ECO:0000256" key="1">
    <source>
        <dbReference type="SAM" id="MobiDB-lite"/>
    </source>
</evidence>
<dbReference type="InterPro" id="IPR037470">
    <property type="entry name" value="IVY1"/>
</dbReference>